<feature type="region of interest" description="Disordered" evidence="1">
    <location>
        <begin position="1"/>
        <end position="20"/>
    </location>
</feature>
<dbReference type="EMBL" id="KQ234201">
    <property type="protein sequence ID" value="KMZ82369.1"/>
    <property type="molecule type" value="Genomic_DNA"/>
</dbReference>
<protein>
    <recommendedName>
        <fullName evidence="4">PIR Superfamily Protein</fullName>
    </recommendedName>
</protein>
<proteinExistence type="predicted"/>
<evidence type="ECO:0008006" key="4">
    <source>
        <dbReference type="Google" id="ProtNLM"/>
    </source>
</evidence>
<evidence type="ECO:0000313" key="3">
    <source>
        <dbReference type="Proteomes" id="UP000053562"/>
    </source>
</evidence>
<name>A0A0J9SH98_PLAVI</name>
<dbReference type="AlphaFoldDB" id="A0A0J9SH98"/>
<sequence>MVPSVEENTATNGDMTTDKNIADGLSTIKVAISNTLESYTSVGSLFRRRKKSKKQIANSLNEECTGKFPDYYPEYYDEKFNNDQLHVSYRTR</sequence>
<feature type="compositionally biased region" description="Polar residues" evidence="1">
    <location>
        <begin position="1"/>
        <end position="15"/>
    </location>
</feature>
<dbReference type="Proteomes" id="UP000053562">
    <property type="component" value="Unassembled WGS sequence"/>
</dbReference>
<organism evidence="2 3">
    <name type="scientific">Plasmodium vivax India VII</name>
    <dbReference type="NCBI Taxonomy" id="1077284"/>
    <lineage>
        <taxon>Eukaryota</taxon>
        <taxon>Sar</taxon>
        <taxon>Alveolata</taxon>
        <taxon>Apicomplexa</taxon>
        <taxon>Aconoidasida</taxon>
        <taxon>Haemosporida</taxon>
        <taxon>Plasmodiidae</taxon>
        <taxon>Plasmodium</taxon>
        <taxon>Plasmodium (Plasmodium)</taxon>
    </lineage>
</organism>
<gene>
    <name evidence="2" type="ORF">PVIIG_04483</name>
</gene>
<reference evidence="2 3" key="1">
    <citation type="submission" date="2011-08" db="EMBL/GenBank/DDBJ databases">
        <title>The Genome Sequence of Plasmodium vivax India VII.</title>
        <authorList>
            <consortium name="The Broad Institute Genome Sequencing Platform"/>
            <consortium name="The Broad Institute Genome Sequencing Center for Infectious Disease"/>
            <person name="Neafsey D."/>
            <person name="Carlton J."/>
            <person name="Barnwell J."/>
            <person name="Collins W."/>
            <person name="Escalante A."/>
            <person name="Mullikin J."/>
            <person name="Saul A."/>
            <person name="Guigo R."/>
            <person name="Camara F."/>
            <person name="Young S.K."/>
            <person name="Zeng Q."/>
            <person name="Gargeya S."/>
            <person name="Fitzgerald M."/>
            <person name="Haas B."/>
            <person name="Abouelleil A."/>
            <person name="Alvarado L."/>
            <person name="Arachchi H.M."/>
            <person name="Berlin A."/>
            <person name="Brown A."/>
            <person name="Chapman S.B."/>
            <person name="Chen Z."/>
            <person name="Dunbar C."/>
            <person name="Freedman E."/>
            <person name="Gearin G."/>
            <person name="Gellesch M."/>
            <person name="Goldberg J."/>
            <person name="Griggs A."/>
            <person name="Gujja S."/>
            <person name="Heiman D."/>
            <person name="Howarth C."/>
            <person name="Larson L."/>
            <person name="Lui A."/>
            <person name="MacDonald P.J.P."/>
            <person name="Montmayeur A."/>
            <person name="Murphy C."/>
            <person name="Neiman D."/>
            <person name="Pearson M."/>
            <person name="Priest M."/>
            <person name="Roberts A."/>
            <person name="Saif S."/>
            <person name="Shea T."/>
            <person name="Shenoy N."/>
            <person name="Sisk P."/>
            <person name="Stolte C."/>
            <person name="Sykes S."/>
            <person name="Wortman J."/>
            <person name="Nusbaum C."/>
            <person name="Birren B."/>
        </authorList>
    </citation>
    <scope>NUCLEOTIDE SEQUENCE [LARGE SCALE GENOMIC DNA]</scope>
    <source>
        <strain evidence="2 3">India VII</strain>
    </source>
</reference>
<accession>A0A0J9SH98</accession>
<evidence type="ECO:0000313" key="2">
    <source>
        <dbReference type="EMBL" id="KMZ82369.1"/>
    </source>
</evidence>
<evidence type="ECO:0000256" key="1">
    <source>
        <dbReference type="SAM" id="MobiDB-lite"/>
    </source>
</evidence>